<name>A0A560FB31_9PROT</name>
<sequence length="83" mass="8936">MAEDGVLLTMERTGRERPALREVFIVVTDMSGRRHALAPSFIAGISDADDTAMNACVTLRTGAVLLITESLDALMSRLGACQR</sequence>
<protein>
    <submittedName>
        <fullName evidence="1">Uncharacterized protein</fullName>
    </submittedName>
</protein>
<dbReference type="AlphaFoldDB" id="A0A560FB31"/>
<comment type="caution">
    <text evidence="1">The sequence shown here is derived from an EMBL/GenBank/DDBJ whole genome shotgun (WGS) entry which is preliminary data.</text>
</comment>
<gene>
    <name evidence="1" type="ORF">FBZ89_109204</name>
</gene>
<evidence type="ECO:0000313" key="1">
    <source>
        <dbReference type="EMBL" id="TWB18818.1"/>
    </source>
</evidence>
<proteinExistence type="predicted"/>
<dbReference type="EMBL" id="VITN01000009">
    <property type="protein sequence ID" value="TWB18818.1"/>
    <property type="molecule type" value="Genomic_DNA"/>
</dbReference>
<accession>A0A560FB31</accession>
<organism evidence="1 2">
    <name type="scientific">Nitrospirillum amazonense</name>
    <dbReference type="NCBI Taxonomy" id="28077"/>
    <lineage>
        <taxon>Bacteria</taxon>
        <taxon>Pseudomonadati</taxon>
        <taxon>Pseudomonadota</taxon>
        <taxon>Alphaproteobacteria</taxon>
        <taxon>Rhodospirillales</taxon>
        <taxon>Azospirillaceae</taxon>
        <taxon>Nitrospirillum</taxon>
    </lineage>
</organism>
<dbReference type="Proteomes" id="UP000319859">
    <property type="component" value="Unassembled WGS sequence"/>
</dbReference>
<evidence type="ECO:0000313" key="2">
    <source>
        <dbReference type="Proteomes" id="UP000319859"/>
    </source>
</evidence>
<reference evidence="1 2" key="1">
    <citation type="submission" date="2019-06" db="EMBL/GenBank/DDBJ databases">
        <title>Genomic Encyclopedia of Type Strains, Phase IV (KMG-V): Genome sequencing to study the core and pangenomes of soil and plant-associated prokaryotes.</title>
        <authorList>
            <person name="Whitman W."/>
        </authorList>
    </citation>
    <scope>NUCLEOTIDE SEQUENCE [LARGE SCALE GENOMIC DNA]</scope>
    <source>
        <strain evidence="1 2">BR 11880</strain>
    </source>
</reference>